<evidence type="ECO:0000256" key="1">
    <source>
        <dbReference type="ARBA" id="ARBA00009447"/>
    </source>
</evidence>
<dbReference type="AlphaFoldDB" id="A0A182EJC7"/>
<evidence type="ECO:0000256" key="3">
    <source>
        <dbReference type="ARBA" id="ARBA00022483"/>
    </source>
</evidence>
<accession>A0A182EJC7</accession>
<dbReference type="Gene3D" id="1.10.357.70">
    <property type="entry name" value="Exocyst complex component Sec6, C-terminal domain"/>
    <property type="match status" value="1"/>
</dbReference>
<sequence>MEHARDDLMYELLKTYFSDLDKVIQELAKQLWYICSRCLEAVRGTEQGPIQLVTALRIIEREERIDQYYIDRQSSTNNFMPPDRPRKWRQKCLEIIASMVKQRIEGNQLEDRSLNRQWLASVLGMQNNCFIAASRYLEVCRFVLVDDLMVAKSAASPCFPPSYGIYDRFVSMYHNLLSGRLREIASDKLEKNELVQLLSWVNSYGSEQILGNPRLQINTAALLADHPLLSKSTITELCDRFIEITRRDMHEWLKKTLMQEKDDWYKDVHPEEERLGYFYTQLPSILFGMIEDTISLTKEVSHDIIPNVVEVSVDEFLNFANKYKVHEEKISNSQIAVANNLDICTESTEKLKQHIRLKMEAVVSPLNLPNIDVSGISQSSRSSSIMVVSRQALLDKIDQLKKRWNIGMQSAVGTLLDEVNEDIAPHLAEILTKKWLNGSSALETICITIADYYSDHKHLRPHIRCALLMEIQYKIIGEYMIGIDSRRLSLTNYDDRCGASKLLKRDGERIAKLFSKLLNDVDVTFTDLTIILTAMSDVLNLRDKSLLALETTTLVRKFPDMHVELLSALIQTREDMGRVEARAMAEDTIGHVKHHPKGDAVFSKLFQACKTGPKRIFGLEDTMEHIFVKLI</sequence>
<name>A0A182EJC7_ONCOC</name>
<dbReference type="PANTHER" id="PTHR21292:SF1">
    <property type="entry name" value="EXOCYST COMPLEX COMPONENT 3"/>
    <property type="match status" value="1"/>
</dbReference>
<dbReference type="Proteomes" id="UP000271087">
    <property type="component" value="Unassembled WGS sequence"/>
</dbReference>
<dbReference type="WBParaSite" id="nOo.2.0.1.t08211-RA">
    <property type="protein sequence ID" value="nOo.2.0.1.t08211-RA"/>
    <property type="gene ID" value="nOo.2.0.1.g08211"/>
</dbReference>
<evidence type="ECO:0000313" key="5">
    <source>
        <dbReference type="Proteomes" id="UP000271087"/>
    </source>
</evidence>
<dbReference type="Pfam" id="PF06046">
    <property type="entry name" value="Sec6"/>
    <property type="match status" value="1"/>
</dbReference>
<dbReference type="InterPro" id="IPR010326">
    <property type="entry name" value="EXOC3/Sec6"/>
</dbReference>
<dbReference type="PANTHER" id="PTHR21292">
    <property type="entry name" value="EXOCYST COMPLEX COMPONENT SEC6-RELATED"/>
    <property type="match status" value="1"/>
</dbReference>
<proteinExistence type="inferred from homology"/>
<dbReference type="STRING" id="42157.A0A182EJC7"/>
<evidence type="ECO:0000313" key="4">
    <source>
        <dbReference type="EMBL" id="VDK88686.1"/>
    </source>
</evidence>
<dbReference type="GO" id="GO:0000145">
    <property type="term" value="C:exocyst"/>
    <property type="evidence" value="ECO:0007669"/>
    <property type="project" value="InterPro"/>
</dbReference>
<organism evidence="6">
    <name type="scientific">Onchocerca ochengi</name>
    <name type="common">Filarial nematode worm</name>
    <dbReference type="NCBI Taxonomy" id="42157"/>
    <lineage>
        <taxon>Eukaryota</taxon>
        <taxon>Metazoa</taxon>
        <taxon>Ecdysozoa</taxon>
        <taxon>Nematoda</taxon>
        <taxon>Chromadorea</taxon>
        <taxon>Rhabditida</taxon>
        <taxon>Spirurina</taxon>
        <taxon>Spiruromorpha</taxon>
        <taxon>Filarioidea</taxon>
        <taxon>Onchocercidae</taxon>
        <taxon>Onchocerca</taxon>
    </lineage>
</organism>
<dbReference type="GO" id="GO:0006887">
    <property type="term" value="P:exocytosis"/>
    <property type="evidence" value="ECO:0007669"/>
    <property type="project" value="UniProtKB-KW"/>
</dbReference>
<keyword evidence="2" id="KW-0813">Transport</keyword>
<reference evidence="4 5" key="2">
    <citation type="submission" date="2018-08" db="EMBL/GenBank/DDBJ databases">
        <authorList>
            <person name="Laetsch R D."/>
            <person name="Stevens L."/>
            <person name="Kumar S."/>
            <person name="Blaxter L. M."/>
        </authorList>
    </citation>
    <scope>NUCLEOTIDE SEQUENCE [LARGE SCALE GENOMIC DNA]</scope>
</reference>
<protein>
    <submittedName>
        <fullName evidence="6">Exocyst complex component 3</fullName>
    </submittedName>
</protein>
<dbReference type="GO" id="GO:0051601">
    <property type="term" value="P:exocyst localization"/>
    <property type="evidence" value="ECO:0007669"/>
    <property type="project" value="TreeGrafter"/>
</dbReference>
<dbReference type="Gene3D" id="1.10.357.50">
    <property type="match status" value="1"/>
</dbReference>
<keyword evidence="3" id="KW-0268">Exocytosis</keyword>
<reference evidence="6" key="1">
    <citation type="submission" date="2016-06" db="UniProtKB">
        <authorList>
            <consortium name="WormBaseParasite"/>
        </authorList>
    </citation>
    <scope>IDENTIFICATION</scope>
</reference>
<dbReference type="GO" id="GO:0000149">
    <property type="term" value="F:SNARE binding"/>
    <property type="evidence" value="ECO:0007669"/>
    <property type="project" value="TreeGrafter"/>
</dbReference>
<gene>
    <name evidence="4" type="ORF">NOO_LOCUS8211</name>
</gene>
<evidence type="ECO:0000256" key="2">
    <source>
        <dbReference type="ARBA" id="ARBA00022448"/>
    </source>
</evidence>
<dbReference type="InterPro" id="IPR042532">
    <property type="entry name" value="EXOC3/Sec6_C"/>
</dbReference>
<keyword evidence="5" id="KW-1185">Reference proteome</keyword>
<dbReference type="OrthoDB" id="10047020at2759"/>
<dbReference type="EMBL" id="UYRW01003319">
    <property type="protein sequence ID" value="VDK88686.1"/>
    <property type="molecule type" value="Genomic_DNA"/>
</dbReference>
<comment type="similarity">
    <text evidence="1">Belongs to the SEC6 family.</text>
</comment>
<evidence type="ECO:0000313" key="6">
    <source>
        <dbReference type="WBParaSite" id="nOo.2.0.1.t08211-RA"/>
    </source>
</evidence>